<dbReference type="Proteomes" id="UP001499854">
    <property type="component" value="Unassembled WGS sequence"/>
</dbReference>
<comment type="caution">
    <text evidence="10">The sequence shown here is derived from an EMBL/GenBank/DDBJ whole genome shotgun (WGS) entry which is preliminary data.</text>
</comment>
<evidence type="ECO:0000256" key="1">
    <source>
        <dbReference type="ARBA" id="ARBA00022670"/>
    </source>
</evidence>
<keyword evidence="5 6" id="KW-0482">Metalloprotease</keyword>
<evidence type="ECO:0000256" key="2">
    <source>
        <dbReference type="ARBA" id="ARBA00022723"/>
    </source>
</evidence>
<comment type="similarity">
    <text evidence="6">Belongs to the peptidase M48 family.</text>
</comment>
<dbReference type="PANTHER" id="PTHR34978">
    <property type="entry name" value="POSSIBLE SENSOR-TRANSDUCER PROTEIN BLAR"/>
    <property type="match status" value="1"/>
</dbReference>
<accession>A0ABN2SH86</accession>
<keyword evidence="1 6" id="KW-0645">Protease</keyword>
<dbReference type="EMBL" id="BAAAQM010000037">
    <property type="protein sequence ID" value="GAA1986474.1"/>
    <property type="molecule type" value="Genomic_DNA"/>
</dbReference>
<dbReference type="Gene3D" id="3.30.2010.10">
    <property type="entry name" value="Metalloproteases ('zincins'), catalytic domain"/>
    <property type="match status" value="1"/>
</dbReference>
<keyword evidence="8" id="KW-0472">Membrane</keyword>
<comment type="cofactor">
    <cofactor evidence="6">
        <name>Zn(2+)</name>
        <dbReference type="ChEBI" id="CHEBI:29105"/>
    </cofactor>
    <text evidence="6">Binds 1 zinc ion per subunit.</text>
</comment>
<name>A0ABN2SH86_9ACTN</name>
<keyword evidence="2" id="KW-0479">Metal-binding</keyword>
<gene>
    <name evidence="10" type="ORF">GCM10009838_56260</name>
</gene>
<organism evidence="10 11">
    <name type="scientific">Catenulispora subtropica</name>
    <dbReference type="NCBI Taxonomy" id="450798"/>
    <lineage>
        <taxon>Bacteria</taxon>
        <taxon>Bacillati</taxon>
        <taxon>Actinomycetota</taxon>
        <taxon>Actinomycetes</taxon>
        <taxon>Catenulisporales</taxon>
        <taxon>Catenulisporaceae</taxon>
        <taxon>Catenulispora</taxon>
    </lineage>
</organism>
<keyword evidence="4 6" id="KW-0862">Zinc</keyword>
<keyword evidence="8" id="KW-1133">Transmembrane helix</keyword>
<reference evidence="10 11" key="1">
    <citation type="journal article" date="2019" name="Int. J. Syst. Evol. Microbiol.">
        <title>The Global Catalogue of Microorganisms (GCM) 10K type strain sequencing project: providing services to taxonomists for standard genome sequencing and annotation.</title>
        <authorList>
            <consortium name="The Broad Institute Genomics Platform"/>
            <consortium name="The Broad Institute Genome Sequencing Center for Infectious Disease"/>
            <person name="Wu L."/>
            <person name="Ma J."/>
        </authorList>
    </citation>
    <scope>NUCLEOTIDE SEQUENCE [LARGE SCALE GENOMIC DNA]</scope>
    <source>
        <strain evidence="10 11">JCM 16013</strain>
    </source>
</reference>
<evidence type="ECO:0000259" key="9">
    <source>
        <dbReference type="Pfam" id="PF01435"/>
    </source>
</evidence>
<dbReference type="PANTHER" id="PTHR34978:SF3">
    <property type="entry name" value="SLR0241 PROTEIN"/>
    <property type="match status" value="1"/>
</dbReference>
<keyword evidence="11" id="KW-1185">Reference proteome</keyword>
<evidence type="ECO:0000256" key="6">
    <source>
        <dbReference type="RuleBase" id="RU003983"/>
    </source>
</evidence>
<feature type="transmembrane region" description="Helical" evidence="8">
    <location>
        <begin position="285"/>
        <end position="310"/>
    </location>
</feature>
<sequence length="336" mass="35774">MIAALILGTYAFVVALYAPIVLHRRWPADRTPRLTVTVLHILSCSFLIAATTAGLALGLTLIDRLTTLSPSIDACSDQLPINDESAVGPLIGDLGLAAAVTLAIRIVYSLLVTFGAARRRRRHHAKALRVLATPDHEQGFLILDHAEPACYCLPGRPGTVVISSGALNRLSPPQLRAVLAHERAHLRSRHHLVIALAVAVRRAVPGVRLLAYTERETRRLVELIADDAAARQSGAATVASALAVIGLGHVPGAALGMGSRDLPPAVARVTRLVLSERRLRRRTRVLSLVIAIATAAVPVLLAVVSAMAVVRHCPRDHDDGLPQSGRPVSVAQHGPR</sequence>
<dbReference type="InterPro" id="IPR052173">
    <property type="entry name" value="Beta-lactam_resp_regulator"/>
</dbReference>
<feature type="region of interest" description="Disordered" evidence="7">
    <location>
        <begin position="316"/>
        <end position="336"/>
    </location>
</feature>
<dbReference type="CDD" id="cd07326">
    <property type="entry name" value="M56_BlaR1_MecR1_like"/>
    <property type="match status" value="1"/>
</dbReference>
<evidence type="ECO:0000256" key="5">
    <source>
        <dbReference type="ARBA" id="ARBA00023049"/>
    </source>
</evidence>
<evidence type="ECO:0000313" key="11">
    <source>
        <dbReference type="Proteomes" id="UP001499854"/>
    </source>
</evidence>
<dbReference type="RefSeq" id="WP_344660140.1">
    <property type="nucleotide sequence ID" value="NZ_BAAAQM010000037.1"/>
</dbReference>
<evidence type="ECO:0000256" key="7">
    <source>
        <dbReference type="SAM" id="MobiDB-lite"/>
    </source>
</evidence>
<dbReference type="Pfam" id="PF01435">
    <property type="entry name" value="Peptidase_M48"/>
    <property type="match status" value="1"/>
</dbReference>
<dbReference type="InterPro" id="IPR001915">
    <property type="entry name" value="Peptidase_M48"/>
</dbReference>
<evidence type="ECO:0000256" key="8">
    <source>
        <dbReference type="SAM" id="Phobius"/>
    </source>
</evidence>
<feature type="domain" description="Peptidase M48" evidence="9">
    <location>
        <begin position="126"/>
        <end position="197"/>
    </location>
</feature>
<protein>
    <submittedName>
        <fullName evidence="10">M56 family metallopeptidase</fullName>
    </submittedName>
</protein>
<evidence type="ECO:0000256" key="3">
    <source>
        <dbReference type="ARBA" id="ARBA00022801"/>
    </source>
</evidence>
<evidence type="ECO:0000313" key="10">
    <source>
        <dbReference type="EMBL" id="GAA1986474.1"/>
    </source>
</evidence>
<feature type="transmembrane region" description="Helical" evidence="8">
    <location>
        <begin position="94"/>
        <end position="117"/>
    </location>
</feature>
<feature type="transmembrane region" description="Helical" evidence="8">
    <location>
        <begin position="6"/>
        <end position="22"/>
    </location>
</feature>
<keyword evidence="8" id="KW-0812">Transmembrane</keyword>
<keyword evidence="3 6" id="KW-0378">Hydrolase</keyword>
<proteinExistence type="inferred from homology"/>
<evidence type="ECO:0000256" key="4">
    <source>
        <dbReference type="ARBA" id="ARBA00022833"/>
    </source>
</evidence>
<feature type="transmembrane region" description="Helical" evidence="8">
    <location>
        <begin position="34"/>
        <end position="62"/>
    </location>
</feature>